<dbReference type="PROSITE" id="PS50878">
    <property type="entry name" value="RT_POL"/>
    <property type="match status" value="1"/>
</dbReference>
<dbReference type="EMBL" id="CAEQ01000533">
    <property type="protein sequence ID" value="CCD11994.1"/>
    <property type="molecule type" value="Genomic_DNA"/>
</dbReference>
<protein>
    <submittedName>
        <fullName evidence="2">WGS project CAEQ00000000 data, annotated contig 1162</fullName>
    </submittedName>
</protein>
<dbReference type="Pfam" id="PF00078">
    <property type="entry name" value="RVT_1"/>
    <property type="match status" value="1"/>
</dbReference>
<gene>
    <name evidence="2" type="ORF">TCIL3000_0_29190</name>
</gene>
<dbReference type="CDD" id="cd01650">
    <property type="entry name" value="RT_nLTR_like"/>
    <property type="match status" value="1"/>
</dbReference>
<dbReference type="PANTHER" id="PTHR19446">
    <property type="entry name" value="REVERSE TRANSCRIPTASES"/>
    <property type="match status" value="1"/>
</dbReference>
<evidence type="ECO:0000259" key="1">
    <source>
        <dbReference type="PROSITE" id="PS50878"/>
    </source>
</evidence>
<accession>F9W4A5</accession>
<dbReference type="InterPro" id="IPR043502">
    <property type="entry name" value="DNA/RNA_pol_sf"/>
</dbReference>
<reference evidence="2 3" key="2">
    <citation type="journal article" date="2012" name="Proc. Natl. Acad. Sci. U.S.A.">
        <title>Antigenic diversity is generated by distinct evolutionary mechanisms in African trypanosome species.</title>
        <authorList>
            <person name="Jackson A.P."/>
            <person name="Berry A."/>
            <person name="Aslett M."/>
            <person name="Allison H.C."/>
            <person name="Burton P."/>
            <person name="Vavrova-Anderson J."/>
            <person name="Brown R."/>
            <person name="Browne H."/>
            <person name="Corton N."/>
            <person name="Hauser H."/>
            <person name="Gamble J."/>
            <person name="Gilderthorp R."/>
            <person name="Marcello L."/>
            <person name="McQuillan J."/>
            <person name="Otto T.D."/>
            <person name="Quail M.A."/>
            <person name="Sanders M.J."/>
            <person name="van Tonder A."/>
            <person name="Ginger M.L."/>
            <person name="Field M.C."/>
            <person name="Barry J.D."/>
            <person name="Hertz-Fowler C."/>
            <person name="Berriman M."/>
        </authorList>
    </citation>
    <scope>NUCLEOTIDE SEQUENCE [LARGE SCALE GENOMIC DNA]</scope>
    <source>
        <strain evidence="2 3">IL3000</strain>
    </source>
</reference>
<evidence type="ECO:0000313" key="3">
    <source>
        <dbReference type="Proteomes" id="UP000000702"/>
    </source>
</evidence>
<name>F9W4A5_TRYCI</name>
<reference evidence="3" key="1">
    <citation type="submission" date="2011-07" db="EMBL/GenBank/DDBJ databases">
        <title>Divergent evolution of antigenic variation in African trypanosomes.</title>
        <authorList>
            <person name="Jackson A.P."/>
            <person name="Berry A."/>
            <person name="Allison H.C."/>
            <person name="Burton P."/>
            <person name="Anderson J."/>
            <person name="Aslett M."/>
            <person name="Brown R."/>
            <person name="Corton N."/>
            <person name="Harris D."/>
            <person name="Hauser H."/>
            <person name="Gamble J."/>
            <person name="Gilderthorp R."/>
            <person name="McQuillan J."/>
            <person name="Quail M.A."/>
            <person name="Sanders M."/>
            <person name="Van Tonder A."/>
            <person name="Ginger M.L."/>
            <person name="Donelson J.E."/>
            <person name="Field M.C."/>
            <person name="Barry J.D."/>
            <person name="Berriman M."/>
            <person name="Hertz-Fowler C."/>
        </authorList>
    </citation>
    <scope>NUCLEOTIDE SEQUENCE [LARGE SCALE GENOMIC DNA]</scope>
    <source>
        <strain evidence="3">IL3000</strain>
    </source>
</reference>
<feature type="domain" description="Reverse transcriptase" evidence="1">
    <location>
        <begin position="154"/>
        <end position="379"/>
    </location>
</feature>
<evidence type="ECO:0000313" key="2">
    <source>
        <dbReference type="EMBL" id="CCD11994.1"/>
    </source>
</evidence>
<sequence length="379" mass="42588">MVQQCRNERKRDARNRWRRKVLLLHTTIRRWEDNVPRLAVADPTDWNLVESIDALLPLTSPASLVDGHALTKRRQAQALASMFRERLMKAPKAPDMQIPSTRHGTFKPTTRASLEAALRELSSGTAPGDDEIHCEEPKERGRVAKKCVLRLFNCSLFTGQVPARWKHGIIVPLLKPNKPASSMASFRPVTLTRMLCKLMEGIVARGVRDRIEAKLQPQQSGFRPTSSTLDALMQVTSAVQQRENGEKATAVFIDYARAFDSVTIDVQIEALEALGVEVHLVPRIARLWRGRTVQVRVSSIKSEGTQMTCGVPQSSVLGPLLLIAVVDSLSKRLNEIPGFMYSFFADDLTIICIHAEICRRFRKRLRRAWIASPIGQRSS</sequence>
<organism evidence="2 3">
    <name type="scientific">Trypanosoma congolense (strain IL3000)</name>
    <dbReference type="NCBI Taxonomy" id="1068625"/>
    <lineage>
        <taxon>Eukaryota</taxon>
        <taxon>Discoba</taxon>
        <taxon>Euglenozoa</taxon>
        <taxon>Kinetoplastea</taxon>
        <taxon>Metakinetoplastina</taxon>
        <taxon>Trypanosomatida</taxon>
        <taxon>Trypanosomatidae</taxon>
        <taxon>Trypanosoma</taxon>
        <taxon>Nannomonas</taxon>
    </lineage>
</organism>
<dbReference type="AlphaFoldDB" id="F9W4A5"/>
<dbReference type="InterPro" id="IPR000477">
    <property type="entry name" value="RT_dom"/>
</dbReference>
<dbReference type="Proteomes" id="UP000000702">
    <property type="component" value="Unassembled WGS sequence"/>
</dbReference>
<dbReference type="VEuPathDB" id="TriTrypDB:TcIL3000_0_29190"/>
<proteinExistence type="predicted"/>
<dbReference type="OMA" id="RIDTHHI"/>
<keyword evidence="3" id="KW-1185">Reference proteome</keyword>
<dbReference type="SUPFAM" id="SSF56672">
    <property type="entry name" value="DNA/RNA polymerases"/>
    <property type="match status" value="1"/>
</dbReference>
<comment type="caution">
    <text evidence="2">The sequence shown here is derived from an EMBL/GenBank/DDBJ whole genome shotgun (WGS) entry which is preliminary data.</text>
</comment>